<gene>
    <name evidence="2" type="ORF">psal_cds_710</name>
</gene>
<evidence type="ECO:0000313" key="2">
    <source>
        <dbReference type="EMBL" id="ATE82219.1"/>
    </source>
</evidence>
<evidence type="ECO:0000313" key="3">
    <source>
        <dbReference type="Proteomes" id="UP000204584"/>
    </source>
</evidence>
<sequence length="106" mass="12210">MGRRGCSRGTQKRTRRGPILCDKEKRPGGGRLVGAQELRVRPAVPSRSTLCRRFVARKHNRLFFWRSAAFETRCQCKKGGKKKHTQGRARRSAKAVCSCKKKEKYY</sequence>
<feature type="region of interest" description="Disordered" evidence="1">
    <location>
        <begin position="1"/>
        <end position="28"/>
    </location>
</feature>
<keyword evidence="3" id="KW-1185">Reference proteome</keyword>
<protein>
    <submittedName>
        <fullName evidence="2">Uncharacterized protein</fullName>
    </submittedName>
</protein>
<dbReference type="GeneID" id="34568289"/>
<reference evidence="2 3" key="1">
    <citation type="journal article" date="2013" name="Science">
        <title>Pandoraviruses: amoeba viruses with genomes up to 2.5 Mb reaching that of parasitic eukaryotes.</title>
        <authorList>
            <person name="Philippe N."/>
            <person name="Legendre M."/>
            <person name="Doutre G."/>
            <person name="Coute Y."/>
            <person name="Poirot O."/>
            <person name="Lescot M."/>
            <person name="Arslan D."/>
            <person name="Seltzer V."/>
            <person name="Bertaux L."/>
            <person name="Bruley C."/>
            <person name="Garin J."/>
            <person name="Claverie J.M."/>
            <person name="Abergel C."/>
        </authorList>
    </citation>
    <scope>NUCLEOTIDE SEQUENCE [LARGE SCALE GENOMIC DNA]</scope>
</reference>
<dbReference type="EMBL" id="KC977571">
    <property type="protein sequence ID" value="ATE82219.1"/>
    <property type="molecule type" value="Genomic_DNA"/>
</dbReference>
<dbReference type="RefSeq" id="YP_009430058.1">
    <property type="nucleotide sequence ID" value="NC_022098.1"/>
</dbReference>
<organism evidence="2 3">
    <name type="scientific">Pandoravirus salinus</name>
    <dbReference type="NCBI Taxonomy" id="1349410"/>
    <lineage>
        <taxon>Viruses</taxon>
        <taxon>Pandoravirus</taxon>
    </lineage>
</organism>
<feature type="compositionally biased region" description="Basic residues" evidence="1">
    <location>
        <begin position="1"/>
        <end position="16"/>
    </location>
</feature>
<accession>A0A291ATV3</accession>
<proteinExistence type="predicted"/>
<name>A0A291ATV3_9VIRU</name>
<evidence type="ECO:0000256" key="1">
    <source>
        <dbReference type="SAM" id="MobiDB-lite"/>
    </source>
</evidence>
<dbReference type="Proteomes" id="UP000204584">
    <property type="component" value="Segment"/>
</dbReference>
<dbReference type="KEGG" id="vg:34568289"/>